<sequence>MIYRVNALIALRFLILDVALPDTNVLSFDVGLVQIILRLEDTDTAQWFSDKVGETATNVFYREAHRLRKQPTMLVVRDPLNNSDYGAVGMGLAVIERYVRGPDWRRMNVMHSWKSGAGAQNRR</sequence>
<protein>
    <submittedName>
        <fullName evidence="1">Uncharacterized protein</fullName>
    </submittedName>
</protein>
<dbReference type="Proteomes" id="UP000001739">
    <property type="component" value="Chromosome 2"/>
</dbReference>
<evidence type="ECO:0000313" key="1">
    <source>
        <dbReference type="EMBL" id="ACD20793.1"/>
    </source>
</evidence>
<organism evidence="1 2">
    <name type="scientific">Paraburkholderia phytofirmans (strain DSM 17436 / LMG 22146 / PsJN)</name>
    <name type="common">Burkholderia phytofirmans</name>
    <dbReference type="NCBI Taxonomy" id="398527"/>
    <lineage>
        <taxon>Bacteria</taxon>
        <taxon>Pseudomonadati</taxon>
        <taxon>Pseudomonadota</taxon>
        <taxon>Betaproteobacteria</taxon>
        <taxon>Burkholderiales</taxon>
        <taxon>Burkholderiaceae</taxon>
        <taxon>Paraburkholderia</taxon>
    </lineage>
</organism>
<gene>
    <name evidence="1" type="ordered locus">Bphyt_6487</name>
</gene>
<dbReference type="STRING" id="398527.Bphyt_6487"/>
<reference evidence="1 2" key="1">
    <citation type="journal article" date="2011" name="J. Bacteriol.">
        <title>Complete genome sequence of the plant growth-promoting endophyte Burkholderia phytofirmans strain PsJN.</title>
        <authorList>
            <person name="Weilharter A."/>
            <person name="Mitter B."/>
            <person name="Shin M.V."/>
            <person name="Chain P.S."/>
            <person name="Nowak J."/>
            <person name="Sessitsch A."/>
        </authorList>
    </citation>
    <scope>NUCLEOTIDE SEQUENCE [LARGE SCALE GENOMIC DNA]</scope>
    <source>
        <strain evidence="2">DSM 17436 / LMG 22146 / PsJN</strain>
    </source>
</reference>
<dbReference type="AlphaFoldDB" id="B2T8Y0"/>
<accession>B2T8Y0</accession>
<name>B2T8Y0_PARPJ</name>
<dbReference type="HOGENOM" id="CLU_2010991_0_0_4"/>
<dbReference type="EMBL" id="CP001053">
    <property type="protein sequence ID" value="ACD20793.1"/>
    <property type="molecule type" value="Genomic_DNA"/>
</dbReference>
<dbReference type="KEGG" id="bpy:Bphyt_6487"/>
<evidence type="ECO:0000313" key="2">
    <source>
        <dbReference type="Proteomes" id="UP000001739"/>
    </source>
</evidence>
<proteinExistence type="predicted"/>
<dbReference type="RefSeq" id="WP_012428297.1">
    <property type="nucleotide sequence ID" value="NC_010676.1"/>
</dbReference>